<dbReference type="EMBL" id="KL198054">
    <property type="protein sequence ID" value="KDQ11842.1"/>
    <property type="molecule type" value="Genomic_DNA"/>
</dbReference>
<feature type="compositionally biased region" description="Polar residues" evidence="1">
    <location>
        <begin position="484"/>
        <end position="497"/>
    </location>
</feature>
<feature type="compositionally biased region" description="Polar residues" evidence="1">
    <location>
        <begin position="775"/>
        <end position="787"/>
    </location>
</feature>
<dbReference type="HOGENOM" id="CLU_277305_0_0_1"/>
<feature type="region of interest" description="Disordered" evidence="1">
    <location>
        <begin position="79"/>
        <end position="223"/>
    </location>
</feature>
<evidence type="ECO:0000313" key="3">
    <source>
        <dbReference type="Proteomes" id="UP000027195"/>
    </source>
</evidence>
<keyword evidence="3" id="KW-1185">Reference proteome</keyword>
<proteinExistence type="predicted"/>
<dbReference type="Proteomes" id="UP000027195">
    <property type="component" value="Unassembled WGS sequence"/>
</dbReference>
<feature type="compositionally biased region" description="Low complexity" evidence="1">
    <location>
        <begin position="369"/>
        <end position="381"/>
    </location>
</feature>
<sequence length="1144" mass="120999">MSQPPSPIRHQDGNNSHHFTRNIPASLQVGAAPRYRPQRSVSAENATTGQPTRLTPGRYHTDTQIAHYQRLGFVPTHTGAAALDSTHNPSSSKSSIPPASPSDFMTPGKKKDVWRFPQQTPPQFGSPPGPRSRPGTADSTSEGASEGCLTASGSTFHVFGSTPYPSSPKPSPSTPRFGAPRLPTSTPRLAPHGSSDFTPSKIRNKPSVSSAGFIHDGQSSSPSGLAVKFDVKRLLSKPAAAAPVVMATSVPTLSIPPPSPPLAETSSRTSPRGRGSMSVSSLGGAGMSENSSAAVSPSSLLPPLQSSGSLPAESGFSRSSTSKRQAAEGEALLQGSVPARPDVVGIDTSTSSSPNRGVLSTPPSFLNEPSPSSSSASSSRRPSSRDRSRAPPLPLTPASAIALAYKEKLSRSQGQDESSPTMTPARLSPGDGKGKLGASLVVNEGTPLQPKSPKPGGGGHFRSLSRKVSLKFRRPKGDAAKTPEATSRVVSRESSSPIDVPSARDSINENRRSVAKSATLQPPARPLPPVPRQSRHLSMDEVPMLQSKQDTSGSTSLRSGSISPLRWHRPRNESDSGSLSTAGAAGADDLDTEDDAGGYLYGEFGEKIGGKRAGTKLLKSKASRKGLKASMDAGEDLGSSKSLWKLMRKFSSATLKDKHRPDADEPPPMPILAGSVPRGRTDSSASHSRRSSVATDYGVERDPSPGFMVSKSPKSTASSKSRPCASPPPEQKSLYYRPFSPRDLGALDYSRPPPLPRPGNPTATASSSSFRSASPKTVGSDMTSSKFFTRGHSSHTSTSSHPDMSDSLTSVTRVESPPPLPFPISKPRNHIVPPDELTSQIESSLAEKNSLDTSLPVPRRSRARTPRAVAEPVLQDPEFGAPPASPTRRPSDTLTSAPVRKSLPVPPRKWLSGLRSRSRSRGKSRPSSPVREPLCLNDDGVPPPLPSMDFLRSESLEQVSRDSSLGVDSEPLTARAKSFDGIRKGRSRRATTTSRSTKATAVGTPPGGQSIELSVDVYTDKFDEPASPMIFSSSHTPSLRSFTLSLKNTTHPKFSLSTTASTHSSSSSVTHVGARPRSNSLGSPALKSTVFAFRELKAASKREARTEDEKNKMWADLMERSERAGGTLHAIAQGELMSDSMILD</sequence>
<gene>
    <name evidence="2" type="ORF">BOTBODRAFT_176846</name>
</gene>
<feature type="compositionally biased region" description="Low complexity" evidence="1">
    <location>
        <begin position="551"/>
        <end position="563"/>
    </location>
</feature>
<feature type="compositionally biased region" description="Low complexity" evidence="1">
    <location>
        <begin position="262"/>
        <end position="278"/>
    </location>
</feature>
<feature type="compositionally biased region" description="Polar residues" evidence="1">
    <location>
        <begin position="837"/>
        <end position="853"/>
    </location>
</feature>
<feature type="region of interest" description="Disordered" evidence="1">
    <location>
        <begin position="654"/>
        <end position="1008"/>
    </location>
</feature>
<feature type="compositionally biased region" description="Basic residues" evidence="1">
    <location>
        <begin position="618"/>
        <end position="627"/>
    </location>
</feature>
<dbReference type="InParanoid" id="A0A067MJ23"/>
<accession>A0A067MJ23</accession>
<feature type="compositionally biased region" description="Polar residues" evidence="1">
    <location>
        <begin position="39"/>
        <end position="53"/>
    </location>
</feature>
<feature type="compositionally biased region" description="Low complexity" evidence="1">
    <location>
        <begin position="575"/>
        <end position="587"/>
    </location>
</feature>
<reference evidence="3" key="1">
    <citation type="journal article" date="2014" name="Proc. Natl. Acad. Sci. U.S.A.">
        <title>Extensive sampling of basidiomycete genomes demonstrates inadequacy of the white-rot/brown-rot paradigm for wood decay fungi.</title>
        <authorList>
            <person name="Riley R."/>
            <person name="Salamov A.A."/>
            <person name="Brown D.W."/>
            <person name="Nagy L.G."/>
            <person name="Floudas D."/>
            <person name="Held B.W."/>
            <person name="Levasseur A."/>
            <person name="Lombard V."/>
            <person name="Morin E."/>
            <person name="Otillar R."/>
            <person name="Lindquist E.A."/>
            <person name="Sun H."/>
            <person name="LaButti K.M."/>
            <person name="Schmutz J."/>
            <person name="Jabbour D."/>
            <person name="Luo H."/>
            <person name="Baker S.E."/>
            <person name="Pisabarro A.G."/>
            <person name="Walton J.D."/>
            <person name="Blanchette R.A."/>
            <person name="Henrissat B."/>
            <person name="Martin F."/>
            <person name="Cullen D."/>
            <person name="Hibbett D.S."/>
            <person name="Grigoriev I.V."/>
        </authorList>
    </citation>
    <scope>NUCLEOTIDE SEQUENCE [LARGE SCALE GENOMIC DNA]</scope>
    <source>
        <strain evidence="3">FD-172 SS1</strain>
    </source>
</reference>
<evidence type="ECO:0000313" key="2">
    <source>
        <dbReference type="EMBL" id="KDQ11842.1"/>
    </source>
</evidence>
<name>A0A067MJ23_BOTB1</name>
<dbReference type="OrthoDB" id="3364707at2759"/>
<feature type="compositionally biased region" description="Low complexity" evidence="1">
    <location>
        <begin position="990"/>
        <end position="1001"/>
    </location>
</feature>
<organism evidence="2 3">
    <name type="scientific">Botryobasidium botryosum (strain FD-172 SS1)</name>
    <dbReference type="NCBI Taxonomy" id="930990"/>
    <lineage>
        <taxon>Eukaryota</taxon>
        <taxon>Fungi</taxon>
        <taxon>Dikarya</taxon>
        <taxon>Basidiomycota</taxon>
        <taxon>Agaricomycotina</taxon>
        <taxon>Agaricomycetes</taxon>
        <taxon>Cantharellales</taxon>
        <taxon>Botryobasidiaceae</taxon>
        <taxon>Botryobasidium</taxon>
    </lineage>
</organism>
<feature type="compositionally biased region" description="Low complexity" evidence="1">
    <location>
        <begin position="1055"/>
        <end position="1070"/>
    </location>
</feature>
<dbReference type="AlphaFoldDB" id="A0A067MJ23"/>
<feature type="compositionally biased region" description="Basic residues" evidence="1">
    <location>
        <begin position="463"/>
        <end position="474"/>
    </location>
</feature>
<feature type="region of interest" description="Disordered" evidence="1">
    <location>
        <begin position="250"/>
        <end position="638"/>
    </location>
</feature>
<feature type="compositionally biased region" description="Low complexity" evidence="1">
    <location>
        <begin position="760"/>
        <end position="774"/>
    </location>
</feature>
<feature type="compositionally biased region" description="Low complexity" evidence="1">
    <location>
        <begin position="291"/>
        <end position="312"/>
    </location>
</feature>
<feature type="region of interest" description="Disordered" evidence="1">
    <location>
        <begin position="1"/>
        <end position="63"/>
    </location>
</feature>
<evidence type="ECO:0000256" key="1">
    <source>
        <dbReference type="SAM" id="MobiDB-lite"/>
    </source>
</evidence>
<protein>
    <submittedName>
        <fullName evidence="2">Uncharacterized protein</fullName>
    </submittedName>
</protein>
<feature type="region of interest" description="Disordered" evidence="1">
    <location>
        <begin position="1055"/>
        <end position="1081"/>
    </location>
</feature>
<feature type="compositionally biased region" description="Low complexity" evidence="1">
    <location>
        <begin position="710"/>
        <end position="721"/>
    </location>
</feature>
<feature type="compositionally biased region" description="Polar residues" evidence="1">
    <location>
        <begin position="411"/>
        <end position="422"/>
    </location>
</feature>